<feature type="non-terminal residue" evidence="1">
    <location>
        <position position="78"/>
    </location>
</feature>
<gene>
    <name evidence="1" type="ORF">METZ01_LOCUS281325</name>
</gene>
<evidence type="ECO:0000313" key="1">
    <source>
        <dbReference type="EMBL" id="SVC28471.1"/>
    </source>
</evidence>
<proteinExistence type="predicted"/>
<protein>
    <submittedName>
        <fullName evidence="1">Uncharacterized protein</fullName>
    </submittedName>
</protein>
<sequence length="78" mass="9336">MAIPNPFDSPHTGLTSQHRVYNWLSHPTLKTLNIPQRLFQLPDFKDTNHIVIMSWMNVLRQTQRIKIHTHDHDFFYPT</sequence>
<name>A0A382L0R4_9ZZZZ</name>
<accession>A0A382L0R4</accession>
<organism evidence="1">
    <name type="scientific">marine metagenome</name>
    <dbReference type="NCBI Taxonomy" id="408172"/>
    <lineage>
        <taxon>unclassified sequences</taxon>
        <taxon>metagenomes</taxon>
        <taxon>ecological metagenomes</taxon>
    </lineage>
</organism>
<dbReference type="EMBL" id="UINC01083098">
    <property type="protein sequence ID" value="SVC28471.1"/>
    <property type="molecule type" value="Genomic_DNA"/>
</dbReference>
<dbReference type="AlphaFoldDB" id="A0A382L0R4"/>
<reference evidence="1" key="1">
    <citation type="submission" date="2018-05" db="EMBL/GenBank/DDBJ databases">
        <authorList>
            <person name="Lanie J.A."/>
            <person name="Ng W.-L."/>
            <person name="Kazmierczak K.M."/>
            <person name="Andrzejewski T.M."/>
            <person name="Davidsen T.M."/>
            <person name="Wayne K.J."/>
            <person name="Tettelin H."/>
            <person name="Glass J.I."/>
            <person name="Rusch D."/>
            <person name="Podicherti R."/>
            <person name="Tsui H.-C.T."/>
            <person name="Winkler M.E."/>
        </authorList>
    </citation>
    <scope>NUCLEOTIDE SEQUENCE</scope>
</reference>